<name>X1D314_9ZZZZ</name>
<sequence>MIRKKLINKSLSLALSIFICGGIGYLFYSYTLEFFREHNEGGNIQIMNFPVFLGELYSNYMIPVILLISVLFISVLWFIIVVGKNKEKNKKE</sequence>
<gene>
    <name evidence="2" type="ORF">S01H4_56539</name>
</gene>
<reference evidence="2" key="1">
    <citation type="journal article" date="2014" name="Front. Microbiol.">
        <title>High frequency of phylogenetically diverse reductive dehalogenase-homologous genes in deep subseafloor sedimentary metagenomes.</title>
        <authorList>
            <person name="Kawai M."/>
            <person name="Futagami T."/>
            <person name="Toyoda A."/>
            <person name="Takaki Y."/>
            <person name="Nishi S."/>
            <person name="Hori S."/>
            <person name="Arai W."/>
            <person name="Tsubouchi T."/>
            <person name="Morono Y."/>
            <person name="Uchiyama I."/>
            <person name="Ito T."/>
            <person name="Fujiyama A."/>
            <person name="Inagaki F."/>
            <person name="Takami H."/>
        </authorList>
    </citation>
    <scope>NUCLEOTIDE SEQUENCE</scope>
    <source>
        <strain evidence="2">Expedition CK06-06</strain>
    </source>
</reference>
<evidence type="ECO:0000256" key="1">
    <source>
        <dbReference type="SAM" id="Phobius"/>
    </source>
</evidence>
<comment type="caution">
    <text evidence="2">The sequence shown here is derived from an EMBL/GenBank/DDBJ whole genome shotgun (WGS) entry which is preliminary data.</text>
</comment>
<protein>
    <submittedName>
        <fullName evidence="2">Uncharacterized protein</fullName>
    </submittedName>
</protein>
<keyword evidence="1" id="KW-0472">Membrane</keyword>
<proteinExistence type="predicted"/>
<evidence type="ECO:0000313" key="2">
    <source>
        <dbReference type="EMBL" id="GAH14562.1"/>
    </source>
</evidence>
<dbReference type="AlphaFoldDB" id="X1D314"/>
<dbReference type="EMBL" id="BART01032770">
    <property type="protein sequence ID" value="GAH14562.1"/>
    <property type="molecule type" value="Genomic_DNA"/>
</dbReference>
<feature type="transmembrane region" description="Helical" evidence="1">
    <location>
        <begin position="12"/>
        <end position="30"/>
    </location>
</feature>
<organism evidence="2">
    <name type="scientific">marine sediment metagenome</name>
    <dbReference type="NCBI Taxonomy" id="412755"/>
    <lineage>
        <taxon>unclassified sequences</taxon>
        <taxon>metagenomes</taxon>
        <taxon>ecological metagenomes</taxon>
    </lineage>
</organism>
<keyword evidence="1" id="KW-1133">Transmembrane helix</keyword>
<keyword evidence="1" id="KW-0812">Transmembrane</keyword>
<feature type="transmembrane region" description="Helical" evidence="1">
    <location>
        <begin position="60"/>
        <end position="82"/>
    </location>
</feature>
<accession>X1D314</accession>